<organism evidence="2 3">
    <name type="scientific">Digitaria exilis</name>
    <dbReference type="NCBI Taxonomy" id="1010633"/>
    <lineage>
        <taxon>Eukaryota</taxon>
        <taxon>Viridiplantae</taxon>
        <taxon>Streptophyta</taxon>
        <taxon>Embryophyta</taxon>
        <taxon>Tracheophyta</taxon>
        <taxon>Spermatophyta</taxon>
        <taxon>Magnoliopsida</taxon>
        <taxon>Liliopsida</taxon>
        <taxon>Poales</taxon>
        <taxon>Poaceae</taxon>
        <taxon>PACMAD clade</taxon>
        <taxon>Panicoideae</taxon>
        <taxon>Panicodae</taxon>
        <taxon>Paniceae</taxon>
        <taxon>Anthephorinae</taxon>
        <taxon>Digitaria</taxon>
    </lineage>
</organism>
<dbReference type="AlphaFoldDB" id="A0A835FL68"/>
<sequence length="184" mass="20423">MECHRIATSCGKFRSTNHGHTAVATCCLTALLTTAYVPARGQGTRIIWRPVGVPRGWWFAAGPYRKAACSATRRIIHRRPLLKAPRRPIAPSHRTTQSCQAEESPIHQPGLEEKARETTMILVAIVAELMEEYTALVARVLEHLLHGAPFPRRMRFLMLRSLPFAAPPLPPPPPAHALHVATRA</sequence>
<protein>
    <submittedName>
        <fullName evidence="2">Uncharacterized protein</fullName>
    </submittedName>
</protein>
<dbReference type="PANTHER" id="PTHR48175:SF3">
    <property type="entry name" value="OS04G0581700 PROTEIN"/>
    <property type="match status" value="1"/>
</dbReference>
<reference evidence="2" key="1">
    <citation type="submission" date="2020-07" db="EMBL/GenBank/DDBJ databases">
        <title>Genome sequence and genetic diversity analysis of an under-domesticated orphan crop, white fonio (Digitaria exilis).</title>
        <authorList>
            <person name="Bennetzen J.L."/>
            <person name="Chen S."/>
            <person name="Ma X."/>
            <person name="Wang X."/>
            <person name="Yssel A.E.J."/>
            <person name="Chaluvadi S.R."/>
            <person name="Johnson M."/>
            <person name="Gangashetty P."/>
            <person name="Hamidou F."/>
            <person name="Sanogo M.D."/>
            <person name="Zwaenepoel A."/>
            <person name="Wallace J."/>
            <person name="Van De Peer Y."/>
            <person name="Van Deynze A."/>
        </authorList>
    </citation>
    <scope>NUCLEOTIDE SEQUENCE</scope>
    <source>
        <tissue evidence="2">Leaves</tissue>
    </source>
</reference>
<dbReference type="EMBL" id="JACEFO010000572">
    <property type="protein sequence ID" value="KAF8765357.1"/>
    <property type="molecule type" value="Genomic_DNA"/>
</dbReference>
<keyword evidence="3" id="KW-1185">Reference proteome</keyword>
<dbReference type="Proteomes" id="UP000636709">
    <property type="component" value="Unassembled WGS sequence"/>
</dbReference>
<evidence type="ECO:0000313" key="2">
    <source>
        <dbReference type="EMBL" id="KAF8765357.1"/>
    </source>
</evidence>
<accession>A0A835FL68</accession>
<evidence type="ECO:0000256" key="1">
    <source>
        <dbReference type="SAM" id="MobiDB-lite"/>
    </source>
</evidence>
<gene>
    <name evidence="2" type="ORF">HU200_008499</name>
</gene>
<evidence type="ECO:0000313" key="3">
    <source>
        <dbReference type="Proteomes" id="UP000636709"/>
    </source>
</evidence>
<dbReference type="PANTHER" id="PTHR48175">
    <property type="entry name" value="OS04G0581700 PROTEIN"/>
    <property type="match status" value="1"/>
</dbReference>
<proteinExistence type="predicted"/>
<dbReference type="OrthoDB" id="1913225at2759"/>
<comment type="caution">
    <text evidence="2">The sequence shown here is derived from an EMBL/GenBank/DDBJ whole genome shotgun (WGS) entry which is preliminary data.</text>
</comment>
<name>A0A835FL68_9POAL</name>
<feature type="region of interest" description="Disordered" evidence="1">
    <location>
        <begin position="86"/>
        <end position="107"/>
    </location>
</feature>